<sequence length="277" mass="31464">PPTPTTGTGSCLDVGRDHGQVQLRSLRPAEHRHGERDAAGEIHLRRLRPDRRAQEAGGRRHTSTTTKYTYDPLDRTASRTEKAGTSNEKTTVFNYLGLTDNVISETNDLTGEIQKSYTYSPWGERLSQIKHGSSTEQSFYSYNSHTDVEALTDESGTPVATYGYTAYGKLDEESTTGKDDPRDPNYNPDDPYNVYRFNNKRWDPHTGKVDMGFRDYDPGLNRFLTRDMYNGALGYASHPGSLEHEPVCLCRWESNYDGGVGWSLIGCWRRYCWWILV</sequence>
<accession>A0A2T0L9T3</accession>
<gene>
    <name evidence="2" type="ORF">CLV97_1591</name>
</gene>
<organism evidence="2 3">
    <name type="scientific">Planifilum fimeticola</name>
    <dbReference type="NCBI Taxonomy" id="201975"/>
    <lineage>
        <taxon>Bacteria</taxon>
        <taxon>Bacillati</taxon>
        <taxon>Bacillota</taxon>
        <taxon>Bacilli</taxon>
        <taxon>Bacillales</taxon>
        <taxon>Thermoactinomycetaceae</taxon>
        <taxon>Planifilum</taxon>
    </lineage>
</organism>
<dbReference type="EMBL" id="PVNE01000059">
    <property type="protein sequence ID" value="PRX38490.1"/>
    <property type="molecule type" value="Genomic_DNA"/>
</dbReference>
<feature type="compositionally biased region" description="Basic and acidic residues" evidence="1">
    <location>
        <begin position="169"/>
        <end position="183"/>
    </location>
</feature>
<keyword evidence="3" id="KW-1185">Reference proteome</keyword>
<dbReference type="Gene3D" id="2.180.10.10">
    <property type="entry name" value="RHS repeat-associated core"/>
    <property type="match status" value="1"/>
</dbReference>
<name>A0A2T0L9T3_9BACL</name>
<feature type="region of interest" description="Disordered" evidence="1">
    <location>
        <begin position="25"/>
        <end position="68"/>
    </location>
</feature>
<proteinExistence type="predicted"/>
<dbReference type="InterPro" id="IPR022385">
    <property type="entry name" value="Rhs_assc_core"/>
</dbReference>
<dbReference type="RefSeq" id="WP_281257631.1">
    <property type="nucleotide sequence ID" value="NZ_PVNE01000059.1"/>
</dbReference>
<protein>
    <submittedName>
        <fullName evidence="2">RHS repeat-associated protein</fullName>
    </submittedName>
</protein>
<feature type="region of interest" description="Disordered" evidence="1">
    <location>
        <begin position="168"/>
        <end position="190"/>
    </location>
</feature>
<evidence type="ECO:0000313" key="3">
    <source>
        <dbReference type="Proteomes" id="UP000237797"/>
    </source>
</evidence>
<comment type="caution">
    <text evidence="2">The sequence shown here is derived from an EMBL/GenBank/DDBJ whole genome shotgun (WGS) entry which is preliminary data.</text>
</comment>
<reference evidence="2 3" key="1">
    <citation type="submission" date="2018-03" db="EMBL/GenBank/DDBJ databases">
        <title>Genomic Encyclopedia of Archaeal and Bacterial Type Strains, Phase II (KMG-II): from individual species to whole genera.</title>
        <authorList>
            <person name="Goeker M."/>
        </authorList>
    </citation>
    <scope>NUCLEOTIDE SEQUENCE [LARGE SCALE GENOMIC DNA]</scope>
    <source>
        <strain evidence="2 3">DSM 44946</strain>
    </source>
</reference>
<evidence type="ECO:0000313" key="2">
    <source>
        <dbReference type="EMBL" id="PRX38490.1"/>
    </source>
</evidence>
<dbReference type="NCBIfam" id="TIGR03696">
    <property type="entry name" value="Rhs_assc_core"/>
    <property type="match status" value="1"/>
</dbReference>
<dbReference type="Proteomes" id="UP000237797">
    <property type="component" value="Unassembled WGS sequence"/>
</dbReference>
<dbReference type="AlphaFoldDB" id="A0A2T0L9T3"/>
<feature type="compositionally biased region" description="Basic and acidic residues" evidence="1">
    <location>
        <begin position="27"/>
        <end position="44"/>
    </location>
</feature>
<feature type="non-terminal residue" evidence="2">
    <location>
        <position position="1"/>
    </location>
</feature>
<evidence type="ECO:0000256" key="1">
    <source>
        <dbReference type="SAM" id="MobiDB-lite"/>
    </source>
</evidence>